<dbReference type="OrthoDB" id="233597at2157"/>
<dbReference type="PROSITE" id="PS51257">
    <property type="entry name" value="PROKAR_LIPOPROTEIN"/>
    <property type="match status" value="1"/>
</dbReference>
<feature type="compositionally biased region" description="Low complexity" evidence="4">
    <location>
        <begin position="15"/>
        <end position="25"/>
    </location>
</feature>
<dbReference type="CDD" id="cd00995">
    <property type="entry name" value="PBP2_NikA_DppA_OppA_like"/>
    <property type="match status" value="1"/>
</dbReference>
<keyword evidence="3" id="KW-0732">Signal</keyword>
<comment type="similarity">
    <text evidence="1">Belongs to the bacterial solute-binding protein 5 family.</text>
</comment>
<dbReference type="InterPro" id="IPR039424">
    <property type="entry name" value="SBP_5"/>
</dbReference>
<feature type="region of interest" description="Disordered" evidence="4">
    <location>
        <begin position="309"/>
        <end position="328"/>
    </location>
</feature>
<dbReference type="SUPFAM" id="SSF53850">
    <property type="entry name" value="Periplasmic binding protein-like II"/>
    <property type="match status" value="1"/>
</dbReference>
<evidence type="ECO:0000313" key="7">
    <source>
        <dbReference type="Proteomes" id="UP000198932"/>
    </source>
</evidence>
<dbReference type="Proteomes" id="UP000198932">
    <property type="component" value="Unassembled WGS sequence"/>
</dbReference>
<evidence type="ECO:0000256" key="3">
    <source>
        <dbReference type="ARBA" id="ARBA00022729"/>
    </source>
</evidence>
<feature type="compositionally biased region" description="Gly residues" evidence="4">
    <location>
        <begin position="26"/>
        <end position="35"/>
    </location>
</feature>
<dbReference type="STRING" id="35743.SAMN04487937_2311"/>
<organism evidence="6 7">
    <name type="scientific">Halorubrum sodomense</name>
    <dbReference type="NCBI Taxonomy" id="35743"/>
    <lineage>
        <taxon>Archaea</taxon>
        <taxon>Methanobacteriati</taxon>
        <taxon>Methanobacteriota</taxon>
        <taxon>Stenosarchaea group</taxon>
        <taxon>Halobacteria</taxon>
        <taxon>Halobacteriales</taxon>
        <taxon>Haloferacaceae</taxon>
        <taxon>Halorubrum</taxon>
    </lineage>
</organism>
<proteinExistence type="inferred from homology"/>
<evidence type="ECO:0000256" key="2">
    <source>
        <dbReference type="ARBA" id="ARBA00022448"/>
    </source>
</evidence>
<dbReference type="InterPro" id="IPR000914">
    <property type="entry name" value="SBP_5_dom"/>
</dbReference>
<dbReference type="PANTHER" id="PTHR30290">
    <property type="entry name" value="PERIPLASMIC BINDING COMPONENT OF ABC TRANSPORTER"/>
    <property type="match status" value="1"/>
</dbReference>
<accession>A0A1I6H1L1</accession>
<reference evidence="7" key="1">
    <citation type="submission" date="2016-10" db="EMBL/GenBank/DDBJ databases">
        <authorList>
            <person name="Varghese N."/>
            <person name="Submissions S."/>
        </authorList>
    </citation>
    <scope>NUCLEOTIDE SEQUENCE [LARGE SCALE GENOMIC DNA]</scope>
    <source>
        <strain evidence="7">RD 26</strain>
    </source>
</reference>
<dbReference type="GO" id="GO:0043190">
    <property type="term" value="C:ATP-binding cassette (ABC) transporter complex"/>
    <property type="evidence" value="ECO:0007669"/>
    <property type="project" value="InterPro"/>
</dbReference>
<dbReference type="AlphaFoldDB" id="A0A1I6H1L1"/>
<feature type="region of interest" description="Disordered" evidence="4">
    <location>
        <begin position="15"/>
        <end position="41"/>
    </location>
</feature>
<keyword evidence="7" id="KW-1185">Reference proteome</keyword>
<evidence type="ECO:0000313" key="6">
    <source>
        <dbReference type="EMBL" id="SFR48314.1"/>
    </source>
</evidence>
<feature type="domain" description="Solute-binding protein family 5" evidence="5">
    <location>
        <begin position="87"/>
        <end position="464"/>
    </location>
</feature>
<dbReference type="GO" id="GO:0042597">
    <property type="term" value="C:periplasmic space"/>
    <property type="evidence" value="ECO:0007669"/>
    <property type="project" value="UniProtKB-ARBA"/>
</dbReference>
<name>A0A1I6H1L1_HALSD</name>
<protein>
    <submittedName>
        <fullName evidence="6">Peptide/nickel transport system substrate-binding protein</fullName>
    </submittedName>
</protein>
<dbReference type="Pfam" id="PF00496">
    <property type="entry name" value="SBP_bac_5"/>
    <property type="match status" value="1"/>
</dbReference>
<dbReference type="Gene3D" id="3.40.190.10">
    <property type="entry name" value="Periplasmic binding protein-like II"/>
    <property type="match status" value="1"/>
</dbReference>
<dbReference type="InterPro" id="IPR030678">
    <property type="entry name" value="Peptide/Ni-bd"/>
</dbReference>
<dbReference type="GO" id="GO:1904680">
    <property type="term" value="F:peptide transmembrane transporter activity"/>
    <property type="evidence" value="ECO:0007669"/>
    <property type="project" value="TreeGrafter"/>
</dbReference>
<dbReference type="GO" id="GO:0015833">
    <property type="term" value="P:peptide transport"/>
    <property type="evidence" value="ECO:0007669"/>
    <property type="project" value="TreeGrafter"/>
</dbReference>
<dbReference type="RefSeq" id="WP_158294263.1">
    <property type="nucleotide sequence ID" value="NZ_FOYN01000003.1"/>
</dbReference>
<dbReference type="PANTHER" id="PTHR30290:SF9">
    <property type="entry name" value="OLIGOPEPTIDE-BINDING PROTEIN APPA"/>
    <property type="match status" value="1"/>
</dbReference>
<gene>
    <name evidence="6" type="ORF">SAMN04487937_2311</name>
</gene>
<dbReference type="EMBL" id="FOYN01000003">
    <property type="protein sequence ID" value="SFR48314.1"/>
    <property type="molecule type" value="Genomic_DNA"/>
</dbReference>
<evidence type="ECO:0000256" key="4">
    <source>
        <dbReference type="SAM" id="MobiDB-lite"/>
    </source>
</evidence>
<dbReference type="PIRSF" id="PIRSF002741">
    <property type="entry name" value="MppA"/>
    <property type="match status" value="1"/>
</dbReference>
<evidence type="ECO:0000259" key="5">
    <source>
        <dbReference type="Pfam" id="PF00496"/>
    </source>
</evidence>
<sequence>MKLLSAAGLAGVAGCTGDGSQPGSDGSNGGDGGDGSDSDSNMGGSIEAGWAFNAVEVLDPHYVDLYQQITIFSNIFSGIVKLDRNGEIVGDAASDWTLPDNTTYEFTIREGMTFHNGDTLDASAIKWSIERLMGLDDSPHIGKVADIESVEAPDATTLRINLSRPVAPFITFLTRGPGRAGTIVNKTAVEEDPQRYRRYPVGSGPFELTERSTGESLTLTAFDDYWETDSEGNSLPYLDEVVINLIPEPSTMWSAITTDGIQYADELPPQNARQVQGGGGSVDVAGVSSGEWSCLAMLCNDPASDEWAERQSYASGNDQPTDAWEGTDIPTTDRRVRQAVAMAIDREELVSTAYFGFAEPAHSLINPAIAWAYQEQPENAQMYNPERARELLDEAGYTGEPRFSGSILGTPTDERVMTVLQQQLSNVGIDATLDVQQESSYWDNIYRYNHMFMMYGGGGDIDPWMSWWKQLRTPMEEGSSGAWQKNLYSNENFDEALSKSFNTPNQDERIEYVREAEQIFLEDAPFAMTTFPLTPKGSVTQLKNVGNQIGLSNFHRAYLEE</sequence>
<evidence type="ECO:0000256" key="1">
    <source>
        <dbReference type="ARBA" id="ARBA00005695"/>
    </source>
</evidence>
<keyword evidence="2" id="KW-0813">Transport</keyword>
<dbReference type="Gene3D" id="3.10.105.10">
    <property type="entry name" value="Dipeptide-binding Protein, Domain 3"/>
    <property type="match status" value="1"/>
</dbReference>